<dbReference type="STRING" id="3847.K7LV00"/>
<evidence type="ECO:0000313" key="8">
    <source>
        <dbReference type="EnsemblPlants" id="KRH26065"/>
    </source>
</evidence>
<dbReference type="PROSITE" id="PS50902">
    <property type="entry name" value="FLAVODOXIN_LIKE"/>
    <property type="match status" value="1"/>
</dbReference>
<organism evidence="7">
    <name type="scientific">Glycine max</name>
    <name type="common">Soybean</name>
    <name type="synonym">Glycine hispida</name>
    <dbReference type="NCBI Taxonomy" id="3847"/>
    <lineage>
        <taxon>Eukaryota</taxon>
        <taxon>Viridiplantae</taxon>
        <taxon>Streptophyta</taxon>
        <taxon>Embryophyta</taxon>
        <taxon>Tracheophyta</taxon>
        <taxon>Spermatophyta</taxon>
        <taxon>Magnoliopsida</taxon>
        <taxon>eudicotyledons</taxon>
        <taxon>Gunneridae</taxon>
        <taxon>Pentapetalae</taxon>
        <taxon>rosids</taxon>
        <taxon>fabids</taxon>
        <taxon>Fabales</taxon>
        <taxon>Fabaceae</taxon>
        <taxon>Papilionoideae</taxon>
        <taxon>50 kb inversion clade</taxon>
        <taxon>NPAAA clade</taxon>
        <taxon>indigoferoid/millettioid clade</taxon>
        <taxon>Phaseoleae</taxon>
        <taxon>Glycine</taxon>
        <taxon>Glycine subgen. Soja</taxon>
    </lineage>
</organism>
<protein>
    <recommendedName>
        <fullName evidence="3">NAD(P)H dehydrogenase (quinone)</fullName>
        <ecNumber evidence="3">1.6.5.2</ecNumber>
    </recommendedName>
</protein>
<dbReference type="SMR" id="K7LV00"/>
<evidence type="ECO:0000256" key="5">
    <source>
        <dbReference type="ARBA" id="ARBA00048983"/>
    </source>
</evidence>
<dbReference type="EnsemblPlants" id="KRH26065">
    <property type="protein sequence ID" value="KRH26065"/>
    <property type="gene ID" value="GLYMA_12G149800"/>
</dbReference>
<evidence type="ECO:0000256" key="3">
    <source>
        <dbReference type="ARBA" id="ARBA00012648"/>
    </source>
</evidence>
<evidence type="ECO:0000259" key="6">
    <source>
        <dbReference type="PROSITE" id="PS50902"/>
    </source>
</evidence>
<comment type="similarity">
    <text evidence="2">Belongs to the WrbA family.</text>
</comment>
<dbReference type="Pfam" id="PF03358">
    <property type="entry name" value="FMN_red"/>
    <property type="match status" value="1"/>
</dbReference>
<dbReference type="InterPro" id="IPR005025">
    <property type="entry name" value="FMN_Rdtase-like_dom"/>
</dbReference>
<sequence>MTVKVYIVYYAMHGNEERLAKEVEKGANSVEGVEGKLWQACMCVPETLSAEELAKLGEPTKAKSDVPIITPNELSKADGFFFGFPIIFGKMASQFKAFIDETGDLWKAEQLAAKPAGILITTCCQGGGKEIVHTAITQLEKHRMIYVSTEIGYIYCTGMVKENEVEEKGEGTYGAGTYNGRVTNRSELADAFQRGVCIAVITKMFKEAAA</sequence>
<dbReference type="PaxDb" id="3847-GLYMA12G23000.2"/>
<proteinExistence type="inferred from homology"/>
<gene>
    <name evidence="8" type="primary">LOC100815952</name>
    <name evidence="7" type="ORF">GLYMA_12G149800</name>
</gene>
<dbReference type="InterPro" id="IPR008254">
    <property type="entry name" value="Flavodoxin/NO_synth"/>
</dbReference>
<feature type="domain" description="Flavodoxin-like" evidence="6">
    <location>
        <begin position="5"/>
        <end position="210"/>
    </location>
</feature>
<dbReference type="Proteomes" id="UP000008827">
    <property type="component" value="Chromosome 12"/>
</dbReference>
<keyword evidence="9" id="KW-1185">Reference proteome</keyword>
<dbReference type="EC" id="1.6.5.2" evidence="3"/>
<reference evidence="8" key="2">
    <citation type="submission" date="2018-02" db="UniProtKB">
        <authorList>
            <consortium name="EnsemblPlants"/>
        </authorList>
    </citation>
    <scope>IDENTIFICATION</scope>
    <source>
        <strain evidence="8">Williams 82</strain>
    </source>
</reference>
<dbReference type="Gramene" id="KRH26065">
    <property type="protein sequence ID" value="KRH26065"/>
    <property type="gene ID" value="GLYMA_12G149800"/>
</dbReference>
<evidence type="ECO:0000256" key="1">
    <source>
        <dbReference type="ARBA" id="ARBA00001917"/>
    </source>
</evidence>
<dbReference type="Gene3D" id="3.40.50.360">
    <property type="match status" value="1"/>
</dbReference>
<dbReference type="GO" id="GO:0003955">
    <property type="term" value="F:NAD(P)H dehydrogenase (quinone) activity"/>
    <property type="evidence" value="ECO:0000318"/>
    <property type="project" value="GO_Central"/>
</dbReference>
<dbReference type="InterPro" id="IPR029039">
    <property type="entry name" value="Flavoprotein-like_sf"/>
</dbReference>
<comment type="catalytic activity">
    <reaction evidence="4">
        <text>a quinone + NADH + H(+) = a quinol + NAD(+)</text>
        <dbReference type="Rhea" id="RHEA:46160"/>
        <dbReference type="ChEBI" id="CHEBI:15378"/>
        <dbReference type="ChEBI" id="CHEBI:24646"/>
        <dbReference type="ChEBI" id="CHEBI:57540"/>
        <dbReference type="ChEBI" id="CHEBI:57945"/>
        <dbReference type="ChEBI" id="CHEBI:132124"/>
        <dbReference type="EC" id="1.6.5.2"/>
    </reaction>
</comment>
<dbReference type="EMBL" id="CM000845">
    <property type="protein sequence ID" value="KRH26065.1"/>
    <property type="molecule type" value="Genomic_DNA"/>
</dbReference>
<dbReference type="GO" id="GO:0016020">
    <property type="term" value="C:membrane"/>
    <property type="evidence" value="ECO:0000318"/>
    <property type="project" value="GO_Central"/>
</dbReference>
<dbReference type="GO" id="GO:0010181">
    <property type="term" value="F:FMN binding"/>
    <property type="evidence" value="ECO:0007669"/>
    <property type="project" value="InterPro"/>
</dbReference>
<dbReference type="PANTHER" id="PTHR30546:SF56">
    <property type="entry name" value="NAD(P)H DEHYDROGENASE (QUINONE)"/>
    <property type="match status" value="1"/>
</dbReference>
<evidence type="ECO:0000256" key="2">
    <source>
        <dbReference type="ARBA" id="ARBA00006961"/>
    </source>
</evidence>
<dbReference type="eggNOG" id="KOG3135">
    <property type="taxonomic scope" value="Eukaryota"/>
</dbReference>
<dbReference type="SUPFAM" id="SSF52218">
    <property type="entry name" value="Flavoproteins"/>
    <property type="match status" value="1"/>
</dbReference>
<comment type="catalytic activity">
    <reaction evidence="5">
        <text>a quinone + NADPH + H(+) = a quinol + NADP(+)</text>
        <dbReference type="Rhea" id="RHEA:46164"/>
        <dbReference type="ChEBI" id="CHEBI:15378"/>
        <dbReference type="ChEBI" id="CHEBI:24646"/>
        <dbReference type="ChEBI" id="CHEBI:57783"/>
        <dbReference type="ChEBI" id="CHEBI:58349"/>
        <dbReference type="ChEBI" id="CHEBI:132124"/>
        <dbReference type="EC" id="1.6.5.2"/>
    </reaction>
</comment>
<evidence type="ECO:0000256" key="4">
    <source>
        <dbReference type="ARBA" id="ARBA00047678"/>
    </source>
</evidence>
<reference evidence="7" key="3">
    <citation type="submission" date="2018-07" db="EMBL/GenBank/DDBJ databases">
        <title>WGS assembly of Glycine max.</title>
        <authorList>
            <person name="Schmutz J."/>
            <person name="Cannon S."/>
            <person name="Schlueter J."/>
            <person name="Ma J."/>
            <person name="Mitros T."/>
            <person name="Nelson W."/>
            <person name="Hyten D."/>
            <person name="Song Q."/>
            <person name="Thelen J."/>
            <person name="Cheng J."/>
            <person name="Xu D."/>
            <person name="Hellsten U."/>
            <person name="May G."/>
            <person name="Yu Y."/>
            <person name="Sakurai T."/>
            <person name="Umezawa T."/>
            <person name="Bhattacharyya M."/>
            <person name="Sandhu D."/>
            <person name="Valliyodan B."/>
            <person name="Lindquist E."/>
            <person name="Peto M."/>
            <person name="Grant D."/>
            <person name="Shu S."/>
            <person name="Goodstein D."/>
            <person name="Barry K."/>
            <person name="Futrell-Griggs M."/>
            <person name="Abernathy B."/>
            <person name="Du J."/>
            <person name="Tian Z."/>
            <person name="Zhu L."/>
            <person name="Gill N."/>
            <person name="Joshi T."/>
            <person name="Libault M."/>
            <person name="Sethuraman A."/>
            <person name="Zhang X."/>
            <person name="Shinozaki K."/>
            <person name="Nguyen H."/>
            <person name="Wing R."/>
            <person name="Cregan P."/>
            <person name="Specht J."/>
            <person name="Grimwood J."/>
            <person name="Rokhsar D."/>
            <person name="Stacey G."/>
            <person name="Shoemaker R."/>
            <person name="Jackson S."/>
        </authorList>
    </citation>
    <scope>NUCLEOTIDE SEQUENCE</scope>
    <source>
        <tissue evidence="7">Callus</tissue>
    </source>
</reference>
<evidence type="ECO:0000313" key="7">
    <source>
        <dbReference type="EMBL" id="KRH26065.1"/>
    </source>
</evidence>
<dbReference type="FunFam" id="3.40.50.360:FF:000001">
    <property type="entry name" value="NAD(P)H dehydrogenase (Quinone) FQR1-like"/>
    <property type="match status" value="1"/>
</dbReference>
<dbReference type="PANTHER" id="PTHR30546">
    <property type="entry name" value="FLAVODOXIN-RELATED PROTEIN WRBA-RELATED"/>
    <property type="match status" value="1"/>
</dbReference>
<dbReference type="HOGENOM" id="CLU_051402_0_1_1"/>
<accession>K7LV00</accession>
<evidence type="ECO:0000313" key="9">
    <source>
        <dbReference type="Proteomes" id="UP000008827"/>
    </source>
</evidence>
<comment type="cofactor">
    <cofactor evidence="1">
        <name>FMN</name>
        <dbReference type="ChEBI" id="CHEBI:58210"/>
    </cofactor>
</comment>
<name>K7LV00_SOYBN</name>
<reference evidence="7 8" key="1">
    <citation type="journal article" date="2010" name="Nature">
        <title>Genome sequence of the palaeopolyploid soybean.</title>
        <authorList>
            <person name="Schmutz J."/>
            <person name="Cannon S.B."/>
            <person name="Schlueter J."/>
            <person name="Ma J."/>
            <person name="Mitros T."/>
            <person name="Nelson W."/>
            <person name="Hyten D.L."/>
            <person name="Song Q."/>
            <person name="Thelen J.J."/>
            <person name="Cheng J."/>
            <person name="Xu D."/>
            <person name="Hellsten U."/>
            <person name="May G.D."/>
            <person name="Yu Y."/>
            <person name="Sakurai T."/>
            <person name="Umezawa T."/>
            <person name="Bhattacharyya M.K."/>
            <person name="Sandhu D."/>
            <person name="Valliyodan B."/>
            <person name="Lindquist E."/>
            <person name="Peto M."/>
            <person name="Grant D."/>
            <person name="Shu S."/>
            <person name="Goodstein D."/>
            <person name="Barry K."/>
            <person name="Futrell-Griggs M."/>
            <person name="Abernathy B."/>
            <person name="Du J."/>
            <person name="Tian Z."/>
            <person name="Zhu L."/>
            <person name="Gill N."/>
            <person name="Joshi T."/>
            <person name="Libault M."/>
            <person name="Sethuraman A."/>
            <person name="Zhang X.-C."/>
            <person name="Shinozaki K."/>
            <person name="Nguyen H.T."/>
            <person name="Wing R.A."/>
            <person name="Cregan P."/>
            <person name="Specht J."/>
            <person name="Grimwood J."/>
            <person name="Rokhsar D."/>
            <person name="Stacey G."/>
            <person name="Shoemaker R.C."/>
            <person name="Jackson S.A."/>
        </authorList>
    </citation>
    <scope>NUCLEOTIDE SEQUENCE</scope>
    <source>
        <strain evidence="8">cv. Williams 82</strain>
        <tissue evidence="7">Callus</tissue>
    </source>
</reference>
<dbReference type="AlphaFoldDB" id="K7LV00"/>